<dbReference type="Gene3D" id="3.30.565.10">
    <property type="entry name" value="Histidine kinase-like ATPase, C-terminal domain"/>
    <property type="match status" value="1"/>
</dbReference>
<evidence type="ECO:0000256" key="9">
    <source>
        <dbReference type="ARBA" id="ARBA00022989"/>
    </source>
</evidence>
<dbReference type="GO" id="GO:0004673">
    <property type="term" value="F:protein histidine kinase activity"/>
    <property type="evidence" value="ECO:0007669"/>
    <property type="project" value="UniProtKB-EC"/>
</dbReference>
<reference evidence="12 13" key="1">
    <citation type="journal article" date="2006" name="Extremophiles">
        <title>Characterization of Exiguobacterium isolates from the Siberian permafrost. Description of Exiguobacterium sibiricum sp. nov.</title>
        <authorList>
            <person name="Rodrigues D.F."/>
            <person name="Goris J."/>
            <person name="Vishnivetskaya T."/>
            <person name="Gilichinsky D."/>
            <person name="Thomashow M.F."/>
            <person name="Tiedje J.M."/>
        </authorList>
    </citation>
    <scope>NUCLEOTIDE SEQUENCE [LARGE SCALE GENOMIC DNA]</scope>
    <source>
        <strain evidence="13">DSM 17290 / CIP 109462 / JCM 13490 / 255-15</strain>
    </source>
</reference>
<evidence type="ECO:0000256" key="4">
    <source>
        <dbReference type="ARBA" id="ARBA00022679"/>
    </source>
</evidence>
<evidence type="ECO:0000256" key="8">
    <source>
        <dbReference type="ARBA" id="ARBA00022840"/>
    </source>
</evidence>
<accession>B1YHZ3</accession>
<dbReference type="GO" id="GO:0005886">
    <property type="term" value="C:plasma membrane"/>
    <property type="evidence" value="ECO:0007669"/>
    <property type="project" value="TreeGrafter"/>
</dbReference>
<dbReference type="InterPro" id="IPR036890">
    <property type="entry name" value="HATPase_C_sf"/>
</dbReference>
<dbReference type="OrthoDB" id="9792991at2"/>
<keyword evidence="13" id="KW-1185">Reference proteome</keyword>
<dbReference type="AlphaFoldDB" id="B1YHZ3"/>
<dbReference type="PANTHER" id="PTHR45436">
    <property type="entry name" value="SENSOR HISTIDINE KINASE YKOH"/>
    <property type="match status" value="1"/>
</dbReference>
<evidence type="ECO:0000256" key="7">
    <source>
        <dbReference type="ARBA" id="ARBA00022777"/>
    </source>
</evidence>
<keyword evidence="9" id="KW-0472">Membrane</keyword>
<comment type="catalytic activity">
    <reaction evidence="1">
        <text>ATP + protein L-histidine = ADP + protein N-phospho-L-histidine.</text>
        <dbReference type="EC" id="2.7.13.3"/>
    </reaction>
</comment>
<evidence type="ECO:0000256" key="6">
    <source>
        <dbReference type="ARBA" id="ARBA00022741"/>
    </source>
</evidence>
<dbReference type="InterPro" id="IPR050428">
    <property type="entry name" value="TCS_sensor_his_kinase"/>
</dbReference>
<dbReference type="Proteomes" id="UP000001681">
    <property type="component" value="Chromosome"/>
</dbReference>
<evidence type="ECO:0000259" key="11">
    <source>
        <dbReference type="PROSITE" id="PS50109"/>
    </source>
</evidence>
<reference evidence="13" key="3">
    <citation type="submission" date="2008-04" db="EMBL/GenBank/DDBJ databases">
        <title>Complete sequence of chromosome of Exiguobacterium sibiricum 255-15.</title>
        <authorList>
            <consortium name="US DOE Joint Genome Institute"/>
            <person name="Copeland A."/>
            <person name="Lucas S."/>
            <person name="Lapidus A."/>
            <person name="Glavina del Rio T."/>
            <person name="Dalin E."/>
            <person name="Tice H."/>
            <person name="Bruce D."/>
            <person name="Goodwin L."/>
            <person name="Pitluck S."/>
            <person name="Kiss H."/>
            <person name="Chertkov O."/>
            <person name="Monk C."/>
            <person name="Brettin T."/>
            <person name="Detter J.C."/>
            <person name="Han C."/>
            <person name="Kuske C.R."/>
            <person name="Schmutz J."/>
            <person name="Larimer F."/>
            <person name="Land M."/>
            <person name="Hauser L."/>
            <person name="Kyrpides N."/>
            <person name="Mikhailova N."/>
            <person name="Vishnivetskaya T."/>
            <person name="Rodrigues D.F."/>
            <person name="Gilichinsky D."/>
            <person name="Tiedje J."/>
            <person name="Richardson P."/>
        </authorList>
    </citation>
    <scope>NUCLEOTIDE SEQUENCE [LARGE SCALE GENOMIC DNA]</scope>
    <source>
        <strain evidence="13">DSM 17290 / CIP 109462 / JCM 13490 / 255-15</strain>
    </source>
</reference>
<feature type="domain" description="Histidine kinase" evidence="11">
    <location>
        <begin position="75"/>
        <end position="185"/>
    </location>
</feature>
<dbReference type="SUPFAM" id="SSF55874">
    <property type="entry name" value="ATPase domain of HSP90 chaperone/DNA topoisomerase II/histidine kinase"/>
    <property type="match status" value="1"/>
</dbReference>
<dbReference type="InterPro" id="IPR005467">
    <property type="entry name" value="His_kinase_dom"/>
</dbReference>
<dbReference type="STRING" id="262543.Exig_0291"/>
<keyword evidence="6" id="KW-0547">Nucleotide-binding</keyword>
<keyword evidence="3" id="KW-0597">Phosphoprotein</keyword>
<keyword evidence="4" id="KW-0808">Transferase</keyword>
<dbReference type="PROSITE" id="PS50109">
    <property type="entry name" value="HIS_KIN"/>
    <property type="match status" value="1"/>
</dbReference>
<evidence type="ECO:0000256" key="2">
    <source>
        <dbReference type="ARBA" id="ARBA00012438"/>
    </source>
</evidence>
<dbReference type="EMBL" id="CP001022">
    <property type="protein sequence ID" value="ACB59777.1"/>
    <property type="molecule type" value="Genomic_DNA"/>
</dbReference>
<dbReference type="PANTHER" id="PTHR45436:SF5">
    <property type="entry name" value="SENSOR HISTIDINE KINASE TRCS"/>
    <property type="match status" value="1"/>
</dbReference>
<keyword evidence="9" id="KW-1133">Transmembrane helix</keyword>
<name>B1YHZ3_EXIS2</name>
<sequence length="188" mass="20309">MFDFLKEAIQSPKTIGAIAPSSPRLAQMMAQRAVADHPDVIIEVGAGDGAITQALLRARHPETTYRYAGPAHLSVQAAPNLLRRLIENLVRNATLHGTGDLSFEVLQESGHLTFRCSNAIPETLTPHQLTELATPFVTSDMSRSNGGSGIGLSIIEQIVARHNGTMQLTSEQNRFIVSVVLPDAYKEG</sequence>
<dbReference type="eggNOG" id="COG4251">
    <property type="taxonomic scope" value="Bacteria"/>
</dbReference>
<dbReference type="SUPFAM" id="SSF53335">
    <property type="entry name" value="S-adenosyl-L-methionine-dependent methyltransferases"/>
    <property type="match status" value="1"/>
</dbReference>
<proteinExistence type="predicted"/>
<evidence type="ECO:0000313" key="13">
    <source>
        <dbReference type="Proteomes" id="UP000001681"/>
    </source>
</evidence>
<protein>
    <recommendedName>
        <fullName evidence="2">histidine kinase</fullName>
        <ecNumber evidence="2">2.7.13.3</ecNumber>
    </recommendedName>
</protein>
<keyword evidence="7 12" id="KW-0418">Kinase</keyword>
<dbReference type="InterPro" id="IPR003594">
    <property type="entry name" value="HATPase_dom"/>
</dbReference>
<evidence type="ECO:0000256" key="3">
    <source>
        <dbReference type="ARBA" id="ARBA00022553"/>
    </source>
</evidence>
<dbReference type="SMART" id="SM00387">
    <property type="entry name" value="HATPase_c"/>
    <property type="match status" value="1"/>
</dbReference>
<evidence type="ECO:0000256" key="10">
    <source>
        <dbReference type="ARBA" id="ARBA00023012"/>
    </source>
</evidence>
<dbReference type="GO" id="GO:0005524">
    <property type="term" value="F:ATP binding"/>
    <property type="evidence" value="ECO:0007669"/>
    <property type="project" value="UniProtKB-KW"/>
</dbReference>
<dbReference type="EC" id="2.7.13.3" evidence="2"/>
<gene>
    <name evidence="12" type="ordered locus">Exig_0291</name>
</gene>
<dbReference type="GO" id="GO:0000160">
    <property type="term" value="P:phosphorelay signal transduction system"/>
    <property type="evidence" value="ECO:0007669"/>
    <property type="project" value="UniProtKB-KW"/>
</dbReference>
<evidence type="ECO:0000256" key="5">
    <source>
        <dbReference type="ARBA" id="ARBA00022692"/>
    </source>
</evidence>
<dbReference type="HOGENOM" id="CLU_1439125_0_0_9"/>
<keyword evidence="10" id="KW-0902">Two-component regulatory system</keyword>
<evidence type="ECO:0000256" key="1">
    <source>
        <dbReference type="ARBA" id="ARBA00000085"/>
    </source>
</evidence>
<keyword evidence="8" id="KW-0067">ATP-binding</keyword>
<organism evidence="12 13">
    <name type="scientific">Exiguobacterium sibiricum (strain DSM 17290 / CCUG 55495 / CIP 109462 / JCM 13490 / 255-15)</name>
    <dbReference type="NCBI Taxonomy" id="262543"/>
    <lineage>
        <taxon>Bacteria</taxon>
        <taxon>Bacillati</taxon>
        <taxon>Bacillota</taxon>
        <taxon>Bacilli</taxon>
        <taxon>Bacillales</taxon>
        <taxon>Bacillales Family XII. Incertae Sedis</taxon>
        <taxon>Exiguobacterium</taxon>
    </lineage>
</organism>
<dbReference type="KEGG" id="esi:Exig_0291"/>
<dbReference type="RefSeq" id="WP_012369202.1">
    <property type="nucleotide sequence ID" value="NC_010556.1"/>
</dbReference>
<evidence type="ECO:0000313" key="12">
    <source>
        <dbReference type="EMBL" id="ACB59777.1"/>
    </source>
</evidence>
<dbReference type="InterPro" id="IPR029063">
    <property type="entry name" value="SAM-dependent_MTases_sf"/>
</dbReference>
<keyword evidence="5" id="KW-0812">Transmembrane</keyword>
<reference evidence="12 13" key="2">
    <citation type="journal article" date="2008" name="BMC Genomics">
        <title>Architecture of thermal adaptation in an Exiguobacterium sibiricum strain isolated from 3 million year old permafrost: a genome and transcriptome approach.</title>
        <authorList>
            <person name="Rodrigues D.F."/>
            <person name="Ivanova N."/>
            <person name="He Z."/>
            <person name="Huebner M."/>
            <person name="Zhou J."/>
            <person name="Tiedje J.M."/>
        </authorList>
    </citation>
    <scope>NUCLEOTIDE SEQUENCE [LARGE SCALE GENOMIC DNA]</scope>
    <source>
        <strain evidence="13">DSM 17290 / CIP 109462 / JCM 13490 / 255-15</strain>
    </source>
</reference>
<dbReference type="Pfam" id="PF02518">
    <property type="entry name" value="HATPase_c"/>
    <property type="match status" value="1"/>
</dbReference>